<evidence type="ECO:0000313" key="2">
    <source>
        <dbReference type="Proteomes" id="UP000054928"/>
    </source>
</evidence>
<evidence type="ECO:0000313" key="1">
    <source>
        <dbReference type="EMBL" id="CEG35644.1"/>
    </source>
</evidence>
<accession>A0A0P1A526</accession>
<organism evidence="1 2">
    <name type="scientific">Plasmopara halstedii</name>
    <name type="common">Downy mildew of sunflower</name>
    <dbReference type="NCBI Taxonomy" id="4781"/>
    <lineage>
        <taxon>Eukaryota</taxon>
        <taxon>Sar</taxon>
        <taxon>Stramenopiles</taxon>
        <taxon>Oomycota</taxon>
        <taxon>Peronosporomycetes</taxon>
        <taxon>Peronosporales</taxon>
        <taxon>Peronosporaceae</taxon>
        <taxon>Plasmopara</taxon>
    </lineage>
</organism>
<dbReference type="AlphaFoldDB" id="A0A0P1A526"/>
<protein>
    <submittedName>
        <fullName evidence="1">Uncharacterized protein</fullName>
    </submittedName>
</protein>
<keyword evidence="2" id="KW-1185">Reference proteome</keyword>
<name>A0A0P1A526_PLAHL</name>
<sequence length="67" mass="7770">MGNYPILIRSVDISTRKLAQSKSIMNYRSGMDKIAGVSYEARRYVENVELSKYAGSFSRQKFQPLYR</sequence>
<dbReference type="EMBL" id="CCYD01000053">
    <property type="protein sequence ID" value="CEG35644.1"/>
    <property type="molecule type" value="Genomic_DNA"/>
</dbReference>
<dbReference type="RefSeq" id="XP_024572013.1">
    <property type="nucleotide sequence ID" value="XM_024726470.1"/>
</dbReference>
<reference evidence="2" key="1">
    <citation type="submission" date="2014-09" db="EMBL/GenBank/DDBJ databases">
        <authorList>
            <person name="Sharma Rahul"/>
            <person name="Thines Marco"/>
        </authorList>
    </citation>
    <scope>NUCLEOTIDE SEQUENCE [LARGE SCALE GENOMIC DNA]</scope>
</reference>
<proteinExistence type="predicted"/>
<dbReference type="GeneID" id="36406569"/>
<dbReference type="Proteomes" id="UP000054928">
    <property type="component" value="Unassembled WGS sequence"/>
</dbReference>